<name>A0A0P0XCF8_ORYSJ</name>
<gene>
    <name evidence="1" type="ordered locus">Os08g0176674</name>
    <name evidence="1" type="ORF">OSNPB_080176674</name>
</gene>
<reference evidence="1 2" key="3">
    <citation type="journal article" date="2013" name="Rice">
        <title>Improvement of the Oryza sativa Nipponbare reference genome using next generation sequence and optical map data.</title>
        <authorList>
            <person name="Kawahara Y."/>
            <person name="de la Bastide M."/>
            <person name="Hamilton J.P."/>
            <person name="Kanamori H."/>
            <person name="McCombie W.R."/>
            <person name="Ouyang S."/>
            <person name="Schwartz D.C."/>
            <person name="Tanaka T."/>
            <person name="Wu J."/>
            <person name="Zhou S."/>
            <person name="Childs K.L."/>
            <person name="Davidson R.M."/>
            <person name="Lin H."/>
            <person name="Quesada-Ocampo L."/>
            <person name="Vaillancourt B."/>
            <person name="Sakai H."/>
            <person name="Lee S.S."/>
            <person name="Kim J."/>
            <person name="Numa H."/>
            <person name="Itoh T."/>
            <person name="Buell C.R."/>
            <person name="Matsumoto T."/>
        </authorList>
    </citation>
    <scope>NUCLEOTIDE SEQUENCE [LARGE SCALE GENOMIC DNA]</scope>
    <source>
        <strain evidence="2">cv. Nipponbare</strain>
    </source>
</reference>
<sequence length="99" mass="11093">MGDEVVEGPVREGSAIAVAWLGERGEKRRKEKEGYSRPIYGSRCHRLIMKSLKSLLESVPGLAVVLVDAHRLEVRWPLYSAEWLGEGWDPFEQVVATAS</sequence>
<keyword evidence="2" id="KW-1185">Reference proteome</keyword>
<dbReference type="Proteomes" id="UP000059680">
    <property type="component" value="Chromosome 8"/>
</dbReference>
<protein>
    <submittedName>
        <fullName evidence="1">Os08g0176674 protein</fullName>
    </submittedName>
</protein>
<evidence type="ECO:0000313" key="1">
    <source>
        <dbReference type="EMBL" id="BAT04070.1"/>
    </source>
</evidence>
<dbReference type="EMBL" id="AP014964">
    <property type="protein sequence ID" value="BAT04070.1"/>
    <property type="molecule type" value="Genomic_DNA"/>
</dbReference>
<proteinExistence type="predicted"/>
<organism evidence="1 2">
    <name type="scientific">Oryza sativa subsp. japonica</name>
    <name type="common">Rice</name>
    <dbReference type="NCBI Taxonomy" id="39947"/>
    <lineage>
        <taxon>Eukaryota</taxon>
        <taxon>Viridiplantae</taxon>
        <taxon>Streptophyta</taxon>
        <taxon>Embryophyta</taxon>
        <taxon>Tracheophyta</taxon>
        <taxon>Spermatophyta</taxon>
        <taxon>Magnoliopsida</taxon>
        <taxon>Liliopsida</taxon>
        <taxon>Poales</taxon>
        <taxon>Poaceae</taxon>
        <taxon>BOP clade</taxon>
        <taxon>Oryzoideae</taxon>
        <taxon>Oryzeae</taxon>
        <taxon>Oryzinae</taxon>
        <taxon>Oryza</taxon>
        <taxon>Oryza sativa</taxon>
    </lineage>
</organism>
<accession>A0A0P0XCF8</accession>
<dbReference type="PaxDb" id="39947-A0A0P0XCF8"/>
<evidence type="ECO:0000313" key="2">
    <source>
        <dbReference type="Proteomes" id="UP000059680"/>
    </source>
</evidence>
<reference evidence="2" key="1">
    <citation type="journal article" date="2005" name="Nature">
        <title>The map-based sequence of the rice genome.</title>
        <authorList>
            <consortium name="International rice genome sequencing project (IRGSP)"/>
            <person name="Matsumoto T."/>
            <person name="Wu J."/>
            <person name="Kanamori H."/>
            <person name="Katayose Y."/>
            <person name="Fujisawa M."/>
            <person name="Namiki N."/>
            <person name="Mizuno H."/>
            <person name="Yamamoto K."/>
            <person name="Antonio B.A."/>
            <person name="Baba T."/>
            <person name="Sakata K."/>
            <person name="Nagamura Y."/>
            <person name="Aoki H."/>
            <person name="Arikawa K."/>
            <person name="Arita K."/>
            <person name="Bito T."/>
            <person name="Chiden Y."/>
            <person name="Fujitsuka N."/>
            <person name="Fukunaka R."/>
            <person name="Hamada M."/>
            <person name="Harada C."/>
            <person name="Hayashi A."/>
            <person name="Hijishita S."/>
            <person name="Honda M."/>
            <person name="Hosokawa S."/>
            <person name="Ichikawa Y."/>
            <person name="Idonuma A."/>
            <person name="Iijima M."/>
            <person name="Ikeda M."/>
            <person name="Ikeno M."/>
            <person name="Ito K."/>
            <person name="Ito S."/>
            <person name="Ito T."/>
            <person name="Ito Y."/>
            <person name="Ito Y."/>
            <person name="Iwabuchi A."/>
            <person name="Kamiya K."/>
            <person name="Karasawa W."/>
            <person name="Kurita K."/>
            <person name="Katagiri S."/>
            <person name="Kikuta A."/>
            <person name="Kobayashi H."/>
            <person name="Kobayashi N."/>
            <person name="Machita K."/>
            <person name="Maehara T."/>
            <person name="Masukawa M."/>
            <person name="Mizubayashi T."/>
            <person name="Mukai Y."/>
            <person name="Nagasaki H."/>
            <person name="Nagata Y."/>
            <person name="Naito S."/>
            <person name="Nakashima M."/>
            <person name="Nakama Y."/>
            <person name="Nakamichi Y."/>
            <person name="Nakamura M."/>
            <person name="Meguro A."/>
            <person name="Negishi M."/>
            <person name="Ohta I."/>
            <person name="Ohta T."/>
            <person name="Okamoto M."/>
            <person name="Ono N."/>
            <person name="Saji S."/>
            <person name="Sakaguchi M."/>
            <person name="Sakai K."/>
            <person name="Shibata M."/>
            <person name="Shimokawa T."/>
            <person name="Song J."/>
            <person name="Takazaki Y."/>
            <person name="Terasawa K."/>
            <person name="Tsugane M."/>
            <person name="Tsuji K."/>
            <person name="Ueda S."/>
            <person name="Waki K."/>
            <person name="Yamagata H."/>
            <person name="Yamamoto M."/>
            <person name="Yamamoto S."/>
            <person name="Yamane H."/>
            <person name="Yoshiki S."/>
            <person name="Yoshihara R."/>
            <person name="Yukawa K."/>
            <person name="Zhong H."/>
            <person name="Yano M."/>
            <person name="Yuan Q."/>
            <person name="Ouyang S."/>
            <person name="Liu J."/>
            <person name="Jones K.M."/>
            <person name="Gansberger K."/>
            <person name="Moffat K."/>
            <person name="Hill J."/>
            <person name="Bera J."/>
            <person name="Fadrosh D."/>
            <person name="Jin S."/>
            <person name="Johri S."/>
            <person name="Kim M."/>
            <person name="Overton L."/>
            <person name="Reardon M."/>
            <person name="Tsitrin T."/>
            <person name="Vuong H."/>
            <person name="Weaver B."/>
            <person name="Ciecko A."/>
            <person name="Tallon L."/>
            <person name="Jackson J."/>
            <person name="Pai G."/>
            <person name="Aken S.V."/>
            <person name="Utterback T."/>
            <person name="Reidmuller S."/>
            <person name="Feldblyum T."/>
            <person name="Hsiao J."/>
            <person name="Zismann V."/>
            <person name="Iobst S."/>
            <person name="de Vazeille A.R."/>
            <person name="Buell C.R."/>
            <person name="Ying K."/>
            <person name="Li Y."/>
            <person name="Lu T."/>
            <person name="Huang Y."/>
            <person name="Zhao Q."/>
            <person name="Feng Q."/>
            <person name="Zhang L."/>
            <person name="Zhu J."/>
            <person name="Weng Q."/>
            <person name="Mu J."/>
            <person name="Lu Y."/>
            <person name="Fan D."/>
            <person name="Liu Y."/>
            <person name="Guan J."/>
            <person name="Zhang Y."/>
            <person name="Yu S."/>
            <person name="Liu X."/>
            <person name="Zhang Y."/>
            <person name="Hong G."/>
            <person name="Han B."/>
            <person name="Choisne N."/>
            <person name="Demange N."/>
            <person name="Orjeda G."/>
            <person name="Samain S."/>
            <person name="Cattolico L."/>
            <person name="Pelletier E."/>
            <person name="Couloux A."/>
            <person name="Segurens B."/>
            <person name="Wincker P."/>
            <person name="D'Hont A."/>
            <person name="Scarpelli C."/>
            <person name="Weissenbach J."/>
            <person name="Salanoubat M."/>
            <person name="Quetier F."/>
            <person name="Yu Y."/>
            <person name="Kim H.R."/>
            <person name="Rambo T."/>
            <person name="Currie J."/>
            <person name="Collura K."/>
            <person name="Luo M."/>
            <person name="Yang T."/>
            <person name="Ammiraju J.S.S."/>
            <person name="Engler F."/>
            <person name="Soderlund C."/>
            <person name="Wing R.A."/>
            <person name="Palmer L.E."/>
            <person name="de la Bastide M."/>
            <person name="Spiegel L."/>
            <person name="Nascimento L."/>
            <person name="Zutavern T."/>
            <person name="O'Shaughnessy A."/>
            <person name="Dike S."/>
            <person name="Dedhia N."/>
            <person name="Preston R."/>
            <person name="Balija V."/>
            <person name="McCombie W.R."/>
            <person name="Chow T."/>
            <person name="Chen H."/>
            <person name="Chung M."/>
            <person name="Chen C."/>
            <person name="Shaw J."/>
            <person name="Wu H."/>
            <person name="Hsiao K."/>
            <person name="Chao Y."/>
            <person name="Chu M."/>
            <person name="Cheng C."/>
            <person name="Hour A."/>
            <person name="Lee P."/>
            <person name="Lin S."/>
            <person name="Lin Y."/>
            <person name="Liou J."/>
            <person name="Liu S."/>
            <person name="Hsing Y."/>
            <person name="Raghuvanshi S."/>
            <person name="Mohanty A."/>
            <person name="Bharti A.K."/>
            <person name="Gaur A."/>
            <person name="Gupta V."/>
            <person name="Kumar D."/>
            <person name="Ravi V."/>
            <person name="Vij S."/>
            <person name="Kapur A."/>
            <person name="Khurana P."/>
            <person name="Khurana P."/>
            <person name="Khurana J.P."/>
            <person name="Tyagi A.K."/>
            <person name="Gaikwad K."/>
            <person name="Singh A."/>
            <person name="Dalal V."/>
            <person name="Srivastava S."/>
            <person name="Dixit A."/>
            <person name="Pal A.K."/>
            <person name="Ghazi I.A."/>
            <person name="Yadav M."/>
            <person name="Pandit A."/>
            <person name="Bhargava A."/>
            <person name="Sureshbabu K."/>
            <person name="Batra K."/>
            <person name="Sharma T.R."/>
            <person name="Mohapatra T."/>
            <person name="Singh N.K."/>
            <person name="Messing J."/>
            <person name="Nelson A.B."/>
            <person name="Fuks G."/>
            <person name="Kavchok S."/>
            <person name="Keizer G."/>
            <person name="Linton E."/>
            <person name="Llaca V."/>
            <person name="Song R."/>
            <person name="Tanyolac B."/>
            <person name="Young S."/>
            <person name="Ho-Il K."/>
            <person name="Hahn J.H."/>
            <person name="Sangsakoo G."/>
            <person name="Vanavichit A."/>
            <person name="de Mattos Luiz.A.T."/>
            <person name="Zimmer P.D."/>
            <person name="Malone G."/>
            <person name="Dellagostin O."/>
            <person name="de Oliveira A.C."/>
            <person name="Bevan M."/>
            <person name="Bancroft I."/>
            <person name="Minx P."/>
            <person name="Cordum H."/>
            <person name="Wilson R."/>
            <person name="Cheng Z."/>
            <person name="Jin W."/>
            <person name="Jiang J."/>
            <person name="Leong S.A."/>
            <person name="Iwama H."/>
            <person name="Gojobori T."/>
            <person name="Itoh T."/>
            <person name="Niimura Y."/>
            <person name="Fujii Y."/>
            <person name="Habara T."/>
            <person name="Sakai H."/>
            <person name="Sato Y."/>
            <person name="Wilson G."/>
            <person name="Kumar K."/>
            <person name="McCouch S."/>
            <person name="Juretic N."/>
            <person name="Hoen D."/>
            <person name="Wright S."/>
            <person name="Bruskiewich R."/>
            <person name="Bureau T."/>
            <person name="Miyao A."/>
            <person name="Hirochika H."/>
            <person name="Nishikawa T."/>
            <person name="Kadowaki K."/>
            <person name="Sugiura M."/>
            <person name="Burr B."/>
            <person name="Sasaki T."/>
        </authorList>
    </citation>
    <scope>NUCLEOTIDE SEQUENCE [LARGE SCALE GENOMIC DNA]</scope>
    <source>
        <strain evidence="2">cv. Nipponbare</strain>
    </source>
</reference>
<reference evidence="1 2" key="2">
    <citation type="journal article" date="2013" name="Plant Cell Physiol.">
        <title>Rice Annotation Project Database (RAP-DB): an integrative and interactive database for rice genomics.</title>
        <authorList>
            <person name="Sakai H."/>
            <person name="Lee S.S."/>
            <person name="Tanaka T."/>
            <person name="Numa H."/>
            <person name="Kim J."/>
            <person name="Kawahara Y."/>
            <person name="Wakimoto H."/>
            <person name="Yang C.C."/>
            <person name="Iwamoto M."/>
            <person name="Abe T."/>
            <person name="Yamada Y."/>
            <person name="Muto A."/>
            <person name="Inokuchi H."/>
            <person name="Ikemura T."/>
            <person name="Matsumoto T."/>
            <person name="Sasaki T."/>
            <person name="Itoh T."/>
        </authorList>
    </citation>
    <scope>NUCLEOTIDE SEQUENCE [LARGE SCALE GENOMIC DNA]</scope>
    <source>
        <strain evidence="2">cv. Nipponbare</strain>
    </source>
</reference>
<dbReference type="InParanoid" id="A0A0P0XCF8"/>
<dbReference type="AlphaFoldDB" id="A0A0P0XCF8"/>